<organism evidence="1">
    <name type="scientific">Micrurus spixii</name>
    <name type="common">Amazon coral snake</name>
    <dbReference type="NCBI Taxonomy" id="129469"/>
    <lineage>
        <taxon>Eukaryota</taxon>
        <taxon>Metazoa</taxon>
        <taxon>Chordata</taxon>
        <taxon>Craniata</taxon>
        <taxon>Vertebrata</taxon>
        <taxon>Euteleostomi</taxon>
        <taxon>Lepidosauria</taxon>
        <taxon>Squamata</taxon>
        <taxon>Bifurcata</taxon>
        <taxon>Unidentata</taxon>
        <taxon>Episquamata</taxon>
        <taxon>Toxicofera</taxon>
        <taxon>Serpentes</taxon>
        <taxon>Colubroidea</taxon>
        <taxon>Elapidae</taxon>
        <taxon>Elapinae</taxon>
        <taxon>Micrurus</taxon>
    </lineage>
</organism>
<sequence length="104" mass="12810">MRLAKMYPNMKPACWKNKKTQSTFYHMWWSCPEAQRYWTKIRQWLQEIVKEQIEFEQELFMLGIFKKKYEKKIKCIVLHILTAARISYAQCWKHSYTTPDELVI</sequence>
<proteinExistence type="predicted"/>
<protein>
    <recommendedName>
        <fullName evidence="2">Reverse transcriptase zinc-binding domain-containing protein</fullName>
    </recommendedName>
</protein>
<accession>A0A2D4M7V7</accession>
<dbReference type="EMBL" id="IACM01075298">
    <property type="protein sequence ID" value="LAB29445.1"/>
    <property type="molecule type" value="Transcribed_RNA"/>
</dbReference>
<reference evidence="1" key="2">
    <citation type="submission" date="2017-11" db="EMBL/GenBank/DDBJ databases">
        <title>Coralsnake Venomics: Analyses of Venom Gland Transcriptomes and Proteomes of Six Brazilian Taxa.</title>
        <authorList>
            <person name="Aird S.D."/>
            <person name="Jorge da Silva N."/>
            <person name="Qiu L."/>
            <person name="Villar-Briones A."/>
            <person name="Aparecida-Saddi V."/>
            <person name="Campos-Telles M.P."/>
            <person name="Grau M."/>
            <person name="Mikheyev A.S."/>
        </authorList>
    </citation>
    <scope>NUCLEOTIDE SEQUENCE</scope>
    <source>
        <tissue evidence="1">Venom_gland</tissue>
    </source>
</reference>
<evidence type="ECO:0008006" key="2">
    <source>
        <dbReference type="Google" id="ProtNLM"/>
    </source>
</evidence>
<evidence type="ECO:0000313" key="1">
    <source>
        <dbReference type="EMBL" id="LAB29445.1"/>
    </source>
</evidence>
<dbReference type="AlphaFoldDB" id="A0A2D4M7V7"/>
<reference evidence="1" key="1">
    <citation type="submission" date="2017-07" db="EMBL/GenBank/DDBJ databases">
        <authorList>
            <person name="Mikheyev A."/>
            <person name="Grau M."/>
        </authorList>
    </citation>
    <scope>NUCLEOTIDE SEQUENCE</scope>
    <source>
        <tissue evidence="1">Venom_gland</tissue>
    </source>
</reference>
<name>A0A2D4M7V7_9SAUR</name>